<evidence type="ECO:0000313" key="7">
    <source>
        <dbReference type="Proteomes" id="UP000184440"/>
    </source>
</evidence>
<evidence type="ECO:0000256" key="2">
    <source>
        <dbReference type="ARBA" id="ARBA00022729"/>
    </source>
</evidence>
<evidence type="ECO:0000313" key="6">
    <source>
        <dbReference type="EMBL" id="SHN18179.1"/>
    </source>
</evidence>
<proteinExistence type="inferred from homology"/>
<protein>
    <submittedName>
        <fullName evidence="6">Branched-chain amino acid transport system substrate-binding protein</fullName>
    </submittedName>
</protein>
<dbReference type="InterPro" id="IPR028082">
    <property type="entry name" value="Peripla_BP_I"/>
</dbReference>
<keyword evidence="2 4" id="KW-0732">Signal</keyword>
<feature type="region of interest" description="Disordered" evidence="3">
    <location>
        <begin position="27"/>
        <end position="48"/>
    </location>
</feature>
<keyword evidence="7" id="KW-1185">Reference proteome</keyword>
<evidence type="ECO:0000256" key="3">
    <source>
        <dbReference type="SAM" id="MobiDB-lite"/>
    </source>
</evidence>
<reference evidence="6 7" key="1">
    <citation type="submission" date="2016-11" db="EMBL/GenBank/DDBJ databases">
        <authorList>
            <person name="Jaros S."/>
            <person name="Januszkiewicz K."/>
            <person name="Wedrychowicz H."/>
        </authorList>
    </citation>
    <scope>NUCLEOTIDE SEQUENCE [LARGE SCALE GENOMIC DNA]</scope>
    <source>
        <strain evidence="6 7">DSM 46144</strain>
    </source>
</reference>
<dbReference type="Proteomes" id="UP000184440">
    <property type="component" value="Unassembled WGS sequence"/>
</dbReference>
<feature type="domain" description="Leucine-binding protein" evidence="5">
    <location>
        <begin position="53"/>
        <end position="378"/>
    </location>
</feature>
<dbReference type="OrthoDB" id="5169139at2"/>
<dbReference type="InterPro" id="IPR028081">
    <property type="entry name" value="Leu-bd"/>
</dbReference>
<gene>
    <name evidence="6" type="ORF">SAMN05443668_103480</name>
</gene>
<organism evidence="6 7">
    <name type="scientific">Cryptosporangium aurantiacum</name>
    <dbReference type="NCBI Taxonomy" id="134849"/>
    <lineage>
        <taxon>Bacteria</taxon>
        <taxon>Bacillati</taxon>
        <taxon>Actinomycetota</taxon>
        <taxon>Actinomycetes</taxon>
        <taxon>Cryptosporangiales</taxon>
        <taxon>Cryptosporangiaceae</taxon>
        <taxon>Cryptosporangium</taxon>
    </lineage>
</organism>
<name>A0A1M7PM88_9ACTN</name>
<feature type="chain" id="PRO_5012680955" evidence="4">
    <location>
        <begin position="28"/>
        <end position="417"/>
    </location>
</feature>
<dbReference type="RefSeq" id="WP_073256531.1">
    <property type="nucleotide sequence ID" value="NZ_FRCS01000003.1"/>
</dbReference>
<evidence type="ECO:0000259" key="5">
    <source>
        <dbReference type="Pfam" id="PF13458"/>
    </source>
</evidence>
<feature type="signal peptide" evidence="4">
    <location>
        <begin position="1"/>
        <end position="27"/>
    </location>
</feature>
<dbReference type="Gene3D" id="3.40.50.2300">
    <property type="match status" value="2"/>
</dbReference>
<dbReference type="PANTHER" id="PTHR30483">
    <property type="entry name" value="LEUCINE-SPECIFIC-BINDING PROTEIN"/>
    <property type="match status" value="1"/>
</dbReference>
<comment type="similarity">
    <text evidence="1">Belongs to the leucine-binding protein family.</text>
</comment>
<dbReference type="InterPro" id="IPR051010">
    <property type="entry name" value="BCAA_transport"/>
</dbReference>
<dbReference type="SUPFAM" id="SSF53822">
    <property type="entry name" value="Periplasmic binding protein-like I"/>
    <property type="match status" value="1"/>
</dbReference>
<dbReference type="STRING" id="134849.SAMN05443668_103480"/>
<accession>A0A1M7PM88</accession>
<dbReference type="PROSITE" id="PS51257">
    <property type="entry name" value="PROKAR_LIPOPROTEIN"/>
    <property type="match status" value="1"/>
</dbReference>
<dbReference type="PANTHER" id="PTHR30483:SF6">
    <property type="entry name" value="PERIPLASMIC BINDING PROTEIN OF ABC TRANSPORTER FOR NATURAL AMINO ACIDS"/>
    <property type="match status" value="1"/>
</dbReference>
<evidence type="ECO:0000256" key="1">
    <source>
        <dbReference type="ARBA" id="ARBA00010062"/>
    </source>
</evidence>
<evidence type="ECO:0000256" key="4">
    <source>
        <dbReference type="SAM" id="SignalP"/>
    </source>
</evidence>
<dbReference type="EMBL" id="FRCS01000003">
    <property type="protein sequence ID" value="SHN18179.1"/>
    <property type="molecule type" value="Genomic_DNA"/>
</dbReference>
<dbReference type="AlphaFoldDB" id="A0A1M7PM88"/>
<sequence>MPAAHRRARFGLPAVLLAVALAATACADSGSGSDDPTPGAEALGPEKAAAGAPVKIGWVGTGRTQTVDTTDEQKAAEAAAEYANKHLGGLGGRPIELVTCEAKESPADAQVCGNKFVTEKVSAVTAGTSSQVDPWVKIVNAAGIPVGINFASTQVVLSTPGVFIWANPVAAYGTPAAYAKQEKLSSAAIIVIDVPAASGPAKTLGPALFKNAGATADVVAIAPGTADMTPQIQAAQNKKPEMYFVLGDPTFCGSAIKAIKTLGITQPVLALDRCIGNDKGASIPGGFTDIKIVTQAVTEPGDAEYKLFQAVLSAYGDGTAVSSQAISGYQGLLSLVRTVNASGSKDLSPEGVRKAIAAAPATNYPLGGGATLKCDGKALPAVSPNLCSTVGVIADAAQDGALSNFTVPDSTGIYQLG</sequence>
<dbReference type="Pfam" id="PF13458">
    <property type="entry name" value="Peripla_BP_6"/>
    <property type="match status" value="1"/>
</dbReference>